<evidence type="ECO:0000256" key="3">
    <source>
        <dbReference type="ARBA" id="ARBA00006915"/>
    </source>
</evidence>
<comment type="catalytic activity">
    <reaction evidence="10">
        <text>thymidine + phosphate = 2-deoxy-alpha-D-ribose 1-phosphate + thymine</text>
        <dbReference type="Rhea" id="RHEA:16037"/>
        <dbReference type="ChEBI" id="CHEBI:17748"/>
        <dbReference type="ChEBI" id="CHEBI:17821"/>
        <dbReference type="ChEBI" id="CHEBI:43474"/>
        <dbReference type="ChEBI" id="CHEBI:57259"/>
        <dbReference type="EC" id="2.4.2.2"/>
    </reaction>
</comment>
<dbReference type="EC" id="2.4.2.2" evidence="5"/>
<evidence type="ECO:0000256" key="10">
    <source>
        <dbReference type="ARBA" id="ARBA00048525"/>
    </source>
</evidence>
<protein>
    <recommendedName>
        <fullName evidence="6">Pyrimidine-nucleoside phosphorylase</fullName>
        <ecNumber evidence="5">2.4.2.2</ecNumber>
    </recommendedName>
</protein>
<evidence type="ECO:0000256" key="8">
    <source>
        <dbReference type="ARBA" id="ARBA00022679"/>
    </source>
</evidence>
<dbReference type="GO" id="GO:0005829">
    <property type="term" value="C:cytosol"/>
    <property type="evidence" value="ECO:0007669"/>
    <property type="project" value="TreeGrafter"/>
</dbReference>
<dbReference type="SUPFAM" id="SSF52418">
    <property type="entry name" value="Nucleoside phosphorylase/phosphoribosyltransferase catalytic domain"/>
    <property type="match status" value="1"/>
</dbReference>
<dbReference type="InterPro" id="IPR000312">
    <property type="entry name" value="Glycosyl_Trfase_fam3"/>
</dbReference>
<keyword evidence="8" id="KW-0808">Transferase</keyword>
<dbReference type="SUPFAM" id="SSF47648">
    <property type="entry name" value="Nucleoside phosphorylase/phosphoribosyltransferase N-terminal domain"/>
    <property type="match status" value="1"/>
</dbReference>
<dbReference type="NCBIfam" id="TIGR02644">
    <property type="entry name" value="Y_phosphoryl"/>
    <property type="match status" value="1"/>
</dbReference>
<dbReference type="EMBL" id="PXYW01000019">
    <property type="protein sequence ID" value="PSR33524.1"/>
    <property type="molecule type" value="Genomic_DNA"/>
</dbReference>
<sequence>MIAIIEKTRDRKPLSREEMWRWIESVVQEEVPDYQVSAWLMAAYLNGLTDDEIFTMTEAMATIGSPPPRHIGLVDKHSTGGVGDKTSLILAPLVAALGVPMVKMSGRGLGHTGGTLDKLESLPGFQVQLSTEQLERQVAEVGVAVIAQSHDLAPADARLYALRDVTATVDSIPLIAASVMSKKLAAKSPNIVLDVKVGSGAFMESKQRAMELARLMVRIGQAHKVRVKAILTDMNQPLGYAVGNAIEVNEAMATLKGHGPKDLTQEVKILASHMVAMAKNIAVEQAFEEVSSALENGSAWKKFVSWVTAQGADERVLARDLPLAPLRVTWELPNEKTVAAINTKDIGLAALTLGAGRHVKDQPVDHQVGIRCFIKVGQRYSAGTLAAEIYARDAHAAEEALRLVKQAVTFGPAPDNPEEPILAIVE</sequence>
<dbReference type="InterPro" id="IPR013102">
    <property type="entry name" value="PYNP_C"/>
</dbReference>
<evidence type="ECO:0000256" key="5">
    <source>
        <dbReference type="ARBA" id="ARBA00011889"/>
    </source>
</evidence>
<evidence type="ECO:0000256" key="4">
    <source>
        <dbReference type="ARBA" id="ARBA00011738"/>
    </source>
</evidence>
<dbReference type="GO" id="GO:0004645">
    <property type="term" value="F:1,4-alpha-oligoglucan phosphorylase activity"/>
    <property type="evidence" value="ECO:0007669"/>
    <property type="project" value="InterPro"/>
</dbReference>
<dbReference type="InterPro" id="IPR017872">
    <property type="entry name" value="Pyrmidine_PPase_CS"/>
</dbReference>
<name>A0A2T2XG87_9FIRM</name>
<evidence type="ECO:0000259" key="11">
    <source>
        <dbReference type="SMART" id="SM00941"/>
    </source>
</evidence>
<comment type="subunit">
    <text evidence="4">Homodimer.</text>
</comment>
<comment type="function">
    <text evidence="2">Catalyzes phosphorolysis of the pyrimidine nucleosides uridine, thymidine and 2'-deoxyuridine with the formation of the corresponding pyrimidine base and ribose-1-phosphate.</text>
</comment>
<dbReference type="InterPro" id="IPR036320">
    <property type="entry name" value="Glycosyl_Trfase_fam3_N_dom_sf"/>
</dbReference>
<evidence type="ECO:0000256" key="6">
    <source>
        <dbReference type="ARBA" id="ARBA00014680"/>
    </source>
</evidence>
<dbReference type="PANTHER" id="PTHR10515">
    <property type="entry name" value="THYMIDINE PHOSPHORYLASE"/>
    <property type="match status" value="1"/>
</dbReference>
<dbReference type="AlphaFoldDB" id="A0A2T2XG87"/>
<organism evidence="12 13">
    <name type="scientific">Sulfobacillus benefaciens</name>
    <dbReference type="NCBI Taxonomy" id="453960"/>
    <lineage>
        <taxon>Bacteria</taxon>
        <taxon>Bacillati</taxon>
        <taxon>Bacillota</taxon>
        <taxon>Clostridia</taxon>
        <taxon>Eubacteriales</taxon>
        <taxon>Clostridiales Family XVII. Incertae Sedis</taxon>
        <taxon>Sulfobacillus</taxon>
    </lineage>
</organism>
<dbReference type="NCBIfam" id="NF004490">
    <property type="entry name" value="PRK05820.1"/>
    <property type="match status" value="1"/>
</dbReference>
<dbReference type="Pfam" id="PF02885">
    <property type="entry name" value="Glycos_trans_3N"/>
    <property type="match status" value="1"/>
</dbReference>
<dbReference type="InterPro" id="IPR036566">
    <property type="entry name" value="PYNP-like_C_sf"/>
</dbReference>
<evidence type="ECO:0000313" key="12">
    <source>
        <dbReference type="EMBL" id="PSR33524.1"/>
    </source>
</evidence>
<dbReference type="InterPro" id="IPR035902">
    <property type="entry name" value="Nuc_phospho_transferase"/>
</dbReference>
<evidence type="ECO:0000256" key="2">
    <source>
        <dbReference type="ARBA" id="ARBA00003877"/>
    </source>
</evidence>
<dbReference type="InterPro" id="IPR000053">
    <property type="entry name" value="Thymidine/pyrmidine_PPase"/>
</dbReference>
<dbReference type="Gene3D" id="3.90.1170.30">
    <property type="entry name" value="Pyrimidine nucleoside phosphorylase-like, C-terminal domain"/>
    <property type="match status" value="1"/>
</dbReference>
<dbReference type="Proteomes" id="UP000242972">
    <property type="component" value="Unassembled WGS sequence"/>
</dbReference>
<dbReference type="PROSITE" id="PS00647">
    <property type="entry name" value="THYMID_PHOSPHORYLASE"/>
    <property type="match status" value="1"/>
</dbReference>
<dbReference type="PIRSF" id="PIRSF000478">
    <property type="entry name" value="TP_PyNP"/>
    <property type="match status" value="1"/>
</dbReference>
<dbReference type="GO" id="GO:0016154">
    <property type="term" value="F:pyrimidine-nucleoside phosphorylase activity"/>
    <property type="evidence" value="ECO:0007669"/>
    <property type="project" value="UniProtKB-EC"/>
</dbReference>
<comment type="catalytic activity">
    <reaction evidence="9">
        <text>uridine + phosphate = alpha-D-ribose 1-phosphate + uracil</text>
        <dbReference type="Rhea" id="RHEA:24388"/>
        <dbReference type="ChEBI" id="CHEBI:16704"/>
        <dbReference type="ChEBI" id="CHEBI:17568"/>
        <dbReference type="ChEBI" id="CHEBI:43474"/>
        <dbReference type="ChEBI" id="CHEBI:57720"/>
        <dbReference type="EC" id="2.4.2.2"/>
    </reaction>
</comment>
<dbReference type="Gene3D" id="1.20.970.10">
    <property type="entry name" value="Transferase, Pyrimidine Nucleoside Phosphorylase, Chain C"/>
    <property type="match status" value="1"/>
</dbReference>
<evidence type="ECO:0000256" key="7">
    <source>
        <dbReference type="ARBA" id="ARBA00022676"/>
    </source>
</evidence>
<dbReference type="Pfam" id="PF00591">
    <property type="entry name" value="Glycos_transf_3"/>
    <property type="match status" value="1"/>
</dbReference>
<gene>
    <name evidence="12" type="ORF">C7B46_09605</name>
</gene>
<dbReference type="InterPro" id="IPR017459">
    <property type="entry name" value="Glycosyl_Trfase_fam3_N_dom"/>
</dbReference>
<dbReference type="InterPro" id="IPR018090">
    <property type="entry name" value="Pyrmidine_PPas_bac/euk"/>
</dbReference>
<dbReference type="GO" id="GO:0006213">
    <property type="term" value="P:pyrimidine nucleoside metabolic process"/>
    <property type="evidence" value="ECO:0007669"/>
    <property type="project" value="InterPro"/>
</dbReference>
<dbReference type="SUPFAM" id="SSF54680">
    <property type="entry name" value="Pyrimidine nucleoside phosphorylase C-terminal domain"/>
    <property type="match status" value="1"/>
</dbReference>
<dbReference type="PANTHER" id="PTHR10515:SF0">
    <property type="entry name" value="THYMIDINE PHOSPHORYLASE"/>
    <property type="match status" value="1"/>
</dbReference>
<dbReference type="Pfam" id="PF07831">
    <property type="entry name" value="PYNP_C"/>
    <property type="match status" value="1"/>
</dbReference>
<comment type="catalytic activity">
    <reaction evidence="1">
        <text>2'-deoxyuridine + phosphate = 2-deoxy-alpha-D-ribose 1-phosphate + uracil</text>
        <dbReference type="Rhea" id="RHEA:22824"/>
        <dbReference type="ChEBI" id="CHEBI:16450"/>
        <dbReference type="ChEBI" id="CHEBI:17568"/>
        <dbReference type="ChEBI" id="CHEBI:43474"/>
        <dbReference type="ChEBI" id="CHEBI:57259"/>
        <dbReference type="EC" id="2.4.2.2"/>
    </reaction>
</comment>
<reference evidence="12 13" key="1">
    <citation type="journal article" date="2014" name="BMC Genomics">
        <title>Comparison of environmental and isolate Sulfobacillus genomes reveals diverse carbon, sulfur, nitrogen, and hydrogen metabolisms.</title>
        <authorList>
            <person name="Justice N.B."/>
            <person name="Norman A."/>
            <person name="Brown C.T."/>
            <person name="Singh A."/>
            <person name="Thomas B.C."/>
            <person name="Banfield J.F."/>
        </authorList>
    </citation>
    <scope>NUCLEOTIDE SEQUENCE [LARGE SCALE GENOMIC DNA]</scope>
    <source>
        <strain evidence="12">AMDSBA4</strain>
    </source>
</reference>
<dbReference type="GO" id="GO:0006206">
    <property type="term" value="P:pyrimidine nucleobase metabolic process"/>
    <property type="evidence" value="ECO:0007669"/>
    <property type="project" value="InterPro"/>
</dbReference>
<comment type="similarity">
    <text evidence="3">Belongs to the thymidine/pyrimidine-nucleoside phosphorylase family.</text>
</comment>
<evidence type="ECO:0000256" key="9">
    <source>
        <dbReference type="ARBA" id="ARBA00048453"/>
    </source>
</evidence>
<comment type="caution">
    <text evidence="12">The sequence shown here is derived from an EMBL/GenBank/DDBJ whole genome shotgun (WGS) entry which is preliminary data.</text>
</comment>
<evidence type="ECO:0000313" key="13">
    <source>
        <dbReference type="Proteomes" id="UP000242972"/>
    </source>
</evidence>
<accession>A0A2T2XG87</accession>
<dbReference type="Gene3D" id="3.40.1030.10">
    <property type="entry name" value="Nucleoside phosphorylase/phosphoribosyltransferase catalytic domain"/>
    <property type="match status" value="1"/>
</dbReference>
<keyword evidence="7" id="KW-0328">Glycosyltransferase</keyword>
<dbReference type="SMART" id="SM00941">
    <property type="entry name" value="PYNP_C"/>
    <property type="match status" value="1"/>
</dbReference>
<feature type="domain" description="Pyrimidine nucleoside phosphorylase C-terminal" evidence="11">
    <location>
        <begin position="337"/>
        <end position="411"/>
    </location>
</feature>
<evidence type="ECO:0000256" key="1">
    <source>
        <dbReference type="ARBA" id="ARBA00001066"/>
    </source>
</evidence>
<dbReference type="FunFam" id="3.40.1030.10:FF:000003">
    <property type="entry name" value="Pyrimidine-nucleoside phosphorylase"/>
    <property type="match status" value="1"/>
</dbReference>
<proteinExistence type="inferred from homology"/>